<comment type="caution">
    <text evidence="7">The sequence shown here is derived from an EMBL/GenBank/DDBJ whole genome shotgun (WGS) entry which is preliminary data.</text>
</comment>
<evidence type="ECO:0000256" key="1">
    <source>
        <dbReference type="ARBA" id="ARBA00001947"/>
    </source>
</evidence>
<evidence type="ECO:0000256" key="4">
    <source>
        <dbReference type="ARBA" id="ARBA00022833"/>
    </source>
</evidence>
<organism evidence="7 8">
    <name type="scientific">Brotonthovivens ammoniilytica</name>
    <dbReference type="NCBI Taxonomy" id="2981725"/>
    <lineage>
        <taxon>Bacteria</taxon>
        <taxon>Bacillati</taxon>
        <taxon>Bacillota</taxon>
        <taxon>Clostridia</taxon>
        <taxon>Lachnospirales</taxon>
        <taxon>Lachnospiraceae</taxon>
        <taxon>Brotonthovivens</taxon>
    </lineage>
</organism>
<keyword evidence="4" id="KW-0862">Zinc</keyword>
<keyword evidence="8" id="KW-1185">Reference proteome</keyword>
<proteinExistence type="inferred from homology"/>
<protein>
    <recommendedName>
        <fullName evidence="6">DAPG hydrolase PhiG domain-containing protein</fullName>
    </recommendedName>
</protein>
<name>A0ABT2TQA2_9FIRM</name>
<reference evidence="7 8" key="1">
    <citation type="journal article" date="2021" name="ISME Commun">
        <title>Automated analysis of genomic sequences facilitates high-throughput and comprehensive description of bacteria.</title>
        <authorList>
            <person name="Hitch T.C.A."/>
        </authorList>
    </citation>
    <scope>NUCLEOTIDE SEQUENCE [LARGE SCALE GENOMIC DNA]</scope>
    <source>
        <strain evidence="7 8">Sanger_109</strain>
    </source>
</reference>
<dbReference type="Pfam" id="PF18089">
    <property type="entry name" value="DAPG_hydrolase"/>
    <property type="match status" value="1"/>
</dbReference>
<evidence type="ECO:0000256" key="3">
    <source>
        <dbReference type="ARBA" id="ARBA00022801"/>
    </source>
</evidence>
<dbReference type="InterPro" id="IPR041526">
    <property type="entry name" value="DAPG_hydrolase"/>
</dbReference>
<comment type="similarity">
    <text evidence="5">Belongs to the DAPG/phloretin hydrolase family.</text>
</comment>
<dbReference type="RefSeq" id="WP_158426289.1">
    <property type="nucleotide sequence ID" value="NZ_JAOQJQ010000009.1"/>
</dbReference>
<evidence type="ECO:0000256" key="5">
    <source>
        <dbReference type="ARBA" id="ARBA00023459"/>
    </source>
</evidence>
<accession>A0ABT2TQA2</accession>
<evidence type="ECO:0000259" key="6">
    <source>
        <dbReference type="Pfam" id="PF18089"/>
    </source>
</evidence>
<dbReference type="Proteomes" id="UP001652442">
    <property type="component" value="Unassembled WGS sequence"/>
</dbReference>
<feature type="domain" description="DAPG hydrolase PhiG" evidence="6">
    <location>
        <begin position="87"/>
        <end position="149"/>
    </location>
</feature>
<keyword evidence="2" id="KW-0479">Metal-binding</keyword>
<sequence length="299" mass="34653">MGTEFRKDVVTLIPRASHPARKFGELSFAEIQKLTTRLTEEEKQSPYADLYEQENALSKEQERVIEGPPMNRADAFEPEDYGIFMNRPGHCQAENGYCILESGIAYSAVLIRQPGRTNEKMEAYNREFAVEGALAYKIWCPGSHYYHYSDGAVEDFGYGLLNMKNMLDEENYCNGIDITKLGICLEDVENNDPDCLWIGGNYWKNYPILANGISDQPIDMIIVNYLRKTEYGRELRIRMFGGAAIENGRIVRTKMPEMFDKLECARLHMKHLMMEYGNEARLVNQFWERRKKSLHREVQ</sequence>
<evidence type="ECO:0000256" key="2">
    <source>
        <dbReference type="ARBA" id="ARBA00022723"/>
    </source>
</evidence>
<gene>
    <name evidence="7" type="ORF">OCV88_15175</name>
</gene>
<evidence type="ECO:0000313" key="8">
    <source>
        <dbReference type="Proteomes" id="UP001652442"/>
    </source>
</evidence>
<dbReference type="EMBL" id="JAOQJQ010000009">
    <property type="protein sequence ID" value="MCU6763649.1"/>
    <property type="molecule type" value="Genomic_DNA"/>
</dbReference>
<keyword evidence="3" id="KW-0378">Hydrolase</keyword>
<comment type="cofactor">
    <cofactor evidence="1">
        <name>Zn(2+)</name>
        <dbReference type="ChEBI" id="CHEBI:29105"/>
    </cofactor>
</comment>
<evidence type="ECO:0000313" key="7">
    <source>
        <dbReference type="EMBL" id="MCU6763649.1"/>
    </source>
</evidence>